<keyword evidence="7" id="KW-0472">Membrane</keyword>
<reference evidence="12" key="1">
    <citation type="submission" date="2016-10" db="EMBL/GenBank/DDBJ databases">
        <authorList>
            <person name="Varghese N."/>
            <person name="Submissions S."/>
        </authorList>
    </citation>
    <scope>NUCLEOTIDE SEQUENCE [LARGE SCALE GENOMIC DNA]</scope>
    <source>
        <strain evidence="12">BL36</strain>
    </source>
</reference>
<feature type="domain" description="CusB-like beta-barrel" evidence="8">
    <location>
        <begin position="329"/>
        <end position="403"/>
    </location>
</feature>
<dbReference type="GO" id="GO:0060003">
    <property type="term" value="P:copper ion export"/>
    <property type="evidence" value="ECO:0007669"/>
    <property type="project" value="TreeGrafter"/>
</dbReference>
<dbReference type="InterPro" id="IPR006143">
    <property type="entry name" value="RND_pump_MFP"/>
</dbReference>
<dbReference type="GO" id="GO:0022857">
    <property type="term" value="F:transmembrane transporter activity"/>
    <property type="evidence" value="ECO:0007669"/>
    <property type="project" value="InterPro"/>
</dbReference>
<comment type="similarity">
    <text evidence="1">Belongs to the membrane fusion protein (MFP) (TC 8.A.1) family.</text>
</comment>
<dbReference type="PANTHER" id="PTHR30097:SF15">
    <property type="entry name" value="CATION EFFLUX SYSTEM PROTEIN CUSB"/>
    <property type="match status" value="1"/>
</dbReference>
<dbReference type="AlphaFoldDB" id="A0A1I4FAQ1"/>
<evidence type="ECO:0000313" key="12">
    <source>
        <dbReference type="Proteomes" id="UP000199048"/>
    </source>
</evidence>
<dbReference type="Proteomes" id="UP000199048">
    <property type="component" value="Unassembled WGS sequence"/>
</dbReference>
<dbReference type="NCBIfam" id="TIGR01730">
    <property type="entry name" value="RND_mfp"/>
    <property type="match status" value="1"/>
</dbReference>
<dbReference type="FunFam" id="2.40.30.170:FF:000010">
    <property type="entry name" value="Efflux RND transporter periplasmic adaptor subunit"/>
    <property type="match status" value="1"/>
</dbReference>
<keyword evidence="6" id="KW-0175">Coiled coil</keyword>
<organism evidence="11 12">
    <name type="scientific">Methylobacterium pseudosasicola</name>
    <dbReference type="NCBI Taxonomy" id="582667"/>
    <lineage>
        <taxon>Bacteria</taxon>
        <taxon>Pseudomonadati</taxon>
        <taxon>Pseudomonadota</taxon>
        <taxon>Alphaproteobacteria</taxon>
        <taxon>Hyphomicrobiales</taxon>
        <taxon>Methylobacteriaceae</taxon>
        <taxon>Methylobacterium</taxon>
    </lineage>
</organism>
<dbReference type="Gene3D" id="2.40.30.170">
    <property type="match status" value="1"/>
</dbReference>
<dbReference type="InterPro" id="IPR058792">
    <property type="entry name" value="Beta-barrel_RND_2"/>
</dbReference>
<feature type="coiled-coil region" evidence="6">
    <location>
        <begin position="242"/>
        <end position="269"/>
    </location>
</feature>
<comment type="function">
    <text evidence="5">CzcA and CzcB together would act in zinc efflux nearly as effectively as the complete czc efflux system (CzcABC). The CzcB protein is thought to funnel zinc cations to the CzcA transport protein.</text>
</comment>
<gene>
    <name evidence="11" type="ORF">SAMN05192568_1001206</name>
</gene>
<dbReference type="InterPro" id="IPR058647">
    <property type="entry name" value="BSH_CzcB-like"/>
</dbReference>
<keyword evidence="3" id="KW-0862">Zinc</keyword>
<dbReference type="GO" id="GO:0015679">
    <property type="term" value="P:plasma membrane copper ion transport"/>
    <property type="evidence" value="ECO:0007669"/>
    <property type="project" value="TreeGrafter"/>
</dbReference>
<keyword evidence="12" id="KW-1185">Reference proteome</keyword>
<dbReference type="FunFam" id="2.40.420.20:FF:000006">
    <property type="entry name" value="RND family efflux transporter MFP subunit"/>
    <property type="match status" value="1"/>
</dbReference>
<sequence>MSPDSSRGGCLRKAPPIALKRAEFLRESSLVRHPGSFARSQKIFRMDARNPLEQDEARAGSARGRRVPWLLIVLVLLVAAGGVALAVSDRAREAASGVVASLFGSGNPDAGIEVEKAGAVERVFRPTKEQRAAFEILPVATQVFRPEGAAEGRIALNDDDNVPVVSPYAGRVTKVLARAGDDVKAGDVLLTLEATDMVQAQNDYQAALNNLQKQQALLKLDQTIAARQQELFQAHAVALKDYQSAQNDVIAAQSDLKTAEAALDAVKNRLRLLGKSDAEIAAYEKNGRLSPETQIRAPIAGTIVQRKVGTGQFLSASSDPVFVIGDLSTVWLVANVRESEIPKIRIGQEVEAKVAGFGARVFKARVNYMAASLDPATRRLAVRSEVDNPDRVLRPEMFATYTIITGKGEPSPSVPLAAIVYEGDRTHVWVARQDGAVEARDIKLGVINGDNAQVVEGLQAGDQIVTRGALFIDRAATGDKAS</sequence>
<keyword evidence="7" id="KW-1133">Transmembrane helix</keyword>
<dbReference type="InterPro" id="IPR058637">
    <property type="entry name" value="YknX-like_C"/>
</dbReference>
<accession>A0A1I4FAQ1</accession>
<dbReference type="SUPFAM" id="SSF111369">
    <property type="entry name" value="HlyD-like secretion proteins"/>
    <property type="match status" value="1"/>
</dbReference>
<feature type="transmembrane region" description="Helical" evidence="7">
    <location>
        <begin position="67"/>
        <end position="87"/>
    </location>
</feature>
<evidence type="ECO:0000256" key="3">
    <source>
        <dbReference type="ARBA" id="ARBA00022833"/>
    </source>
</evidence>
<name>A0A1I4FAQ1_9HYPH</name>
<dbReference type="GO" id="GO:0046914">
    <property type="term" value="F:transition metal ion binding"/>
    <property type="evidence" value="ECO:0007669"/>
    <property type="project" value="TreeGrafter"/>
</dbReference>
<evidence type="ECO:0000256" key="1">
    <source>
        <dbReference type="ARBA" id="ARBA00009477"/>
    </source>
</evidence>
<dbReference type="GO" id="GO:0016020">
    <property type="term" value="C:membrane"/>
    <property type="evidence" value="ECO:0007669"/>
    <property type="project" value="InterPro"/>
</dbReference>
<evidence type="ECO:0000256" key="7">
    <source>
        <dbReference type="SAM" id="Phobius"/>
    </source>
</evidence>
<evidence type="ECO:0000313" key="11">
    <source>
        <dbReference type="EMBL" id="SFL15055.1"/>
    </source>
</evidence>
<evidence type="ECO:0000256" key="6">
    <source>
        <dbReference type="SAM" id="Coils"/>
    </source>
</evidence>
<dbReference type="Gene3D" id="1.10.287.470">
    <property type="entry name" value="Helix hairpin bin"/>
    <property type="match status" value="1"/>
</dbReference>
<dbReference type="Gene3D" id="2.40.420.20">
    <property type="match status" value="1"/>
</dbReference>
<keyword evidence="4" id="KW-0105">Cadmium resistance</keyword>
<evidence type="ECO:0000256" key="5">
    <source>
        <dbReference type="ARBA" id="ARBA00058766"/>
    </source>
</evidence>
<dbReference type="Pfam" id="PF25973">
    <property type="entry name" value="BSH_CzcB"/>
    <property type="match status" value="1"/>
</dbReference>
<dbReference type="InterPro" id="IPR051909">
    <property type="entry name" value="MFP_Cation_Efflux"/>
</dbReference>
<protein>
    <submittedName>
        <fullName evidence="11">Membrane fusion protein, cobalt-zinc-cadmium efflux system</fullName>
    </submittedName>
</protein>
<evidence type="ECO:0000256" key="4">
    <source>
        <dbReference type="ARBA" id="ARBA00043263"/>
    </source>
</evidence>
<dbReference type="EMBL" id="FOTK01000001">
    <property type="protein sequence ID" value="SFL15055.1"/>
    <property type="molecule type" value="Genomic_DNA"/>
</dbReference>
<dbReference type="Gene3D" id="2.40.50.100">
    <property type="match status" value="1"/>
</dbReference>
<dbReference type="GO" id="GO:0046686">
    <property type="term" value="P:response to cadmium ion"/>
    <property type="evidence" value="ECO:0007669"/>
    <property type="project" value="UniProtKB-KW"/>
</dbReference>
<proteinExistence type="inferred from homology"/>
<keyword evidence="2" id="KW-0813">Transport</keyword>
<evidence type="ECO:0000259" key="8">
    <source>
        <dbReference type="Pfam" id="PF25954"/>
    </source>
</evidence>
<dbReference type="PANTHER" id="PTHR30097">
    <property type="entry name" value="CATION EFFLUX SYSTEM PROTEIN CUSB"/>
    <property type="match status" value="1"/>
</dbReference>
<feature type="domain" description="CzcB-like barrel-sandwich hybrid" evidence="9">
    <location>
        <begin position="163"/>
        <end position="326"/>
    </location>
</feature>
<dbReference type="STRING" id="582667.SAMN05192568_1001206"/>
<evidence type="ECO:0000259" key="10">
    <source>
        <dbReference type="Pfam" id="PF25989"/>
    </source>
</evidence>
<feature type="domain" description="YknX-like C-terminal permuted SH3-like" evidence="10">
    <location>
        <begin position="413"/>
        <end position="469"/>
    </location>
</feature>
<dbReference type="GO" id="GO:0030288">
    <property type="term" value="C:outer membrane-bounded periplasmic space"/>
    <property type="evidence" value="ECO:0007669"/>
    <property type="project" value="TreeGrafter"/>
</dbReference>
<evidence type="ECO:0000256" key="2">
    <source>
        <dbReference type="ARBA" id="ARBA00022448"/>
    </source>
</evidence>
<dbReference type="Pfam" id="PF25954">
    <property type="entry name" value="Beta-barrel_RND_2"/>
    <property type="match status" value="1"/>
</dbReference>
<evidence type="ECO:0000259" key="9">
    <source>
        <dbReference type="Pfam" id="PF25973"/>
    </source>
</evidence>
<dbReference type="Pfam" id="PF25989">
    <property type="entry name" value="YknX_C"/>
    <property type="match status" value="1"/>
</dbReference>
<keyword evidence="7" id="KW-0812">Transmembrane</keyword>